<comment type="caution">
    <text evidence="2">The sequence shown here is derived from an EMBL/GenBank/DDBJ whole genome shotgun (WGS) entry which is preliminary data.</text>
</comment>
<dbReference type="Proteomes" id="UP000816034">
    <property type="component" value="Unassembled WGS sequence"/>
</dbReference>
<name>A0AA88GUE1_NAELO</name>
<gene>
    <name evidence="2" type="ORF">C9374_001544</name>
</gene>
<dbReference type="RefSeq" id="XP_044551204.1">
    <property type="nucleotide sequence ID" value="XM_044690863.1"/>
</dbReference>
<keyword evidence="3" id="KW-1185">Reference proteome</keyword>
<proteinExistence type="predicted"/>
<organism evidence="2 3">
    <name type="scientific">Naegleria lovaniensis</name>
    <name type="common">Amoeba</name>
    <dbReference type="NCBI Taxonomy" id="51637"/>
    <lineage>
        <taxon>Eukaryota</taxon>
        <taxon>Discoba</taxon>
        <taxon>Heterolobosea</taxon>
        <taxon>Tetramitia</taxon>
        <taxon>Eutetramitia</taxon>
        <taxon>Vahlkampfiidae</taxon>
        <taxon>Naegleria</taxon>
    </lineage>
</organism>
<dbReference type="EMBL" id="PYSW02000013">
    <property type="protein sequence ID" value="KAG2387212.1"/>
    <property type="molecule type" value="Genomic_DNA"/>
</dbReference>
<feature type="region of interest" description="Disordered" evidence="1">
    <location>
        <begin position="129"/>
        <end position="159"/>
    </location>
</feature>
<sequence>MDSSLDELPDTIHLSSGLTSCFSSKISKQLNTTGNLNTNTQYQFIPKRRKRGANMKGNSSHLNNYSQRTPSPLSPSLDDDDDHEDDASTTSIDLSPGTSSPPPLLLRHDHEDSQCISNLLLDSPSASLVNTISSSSHPQQPTSALSNLNTYPPSSSSNILSTKRLANNANNAAGYTQQNTNKQETTEWDQLHVTIHGEDAPDQSSEKKIKYPSIFRFVKTTPFEESENVSSSLPSTLITSYNLHSHNHQSPMFNAEEDVALTRNDSALHTHRKEVLARKRASLDCPGAAVPASTTPIQEDPHLVKIKDEIHMRRSNKRAQQQVALENSAEHRSSPIPHSEHSMIIEFRKNKLERQLSNNQVVGCKN</sequence>
<feature type="compositionally biased region" description="Polar residues" evidence="1">
    <location>
        <begin position="56"/>
        <end position="68"/>
    </location>
</feature>
<reference evidence="2 3" key="1">
    <citation type="journal article" date="2018" name="BMC Genomics">
        <title>The genome of Naegleria lovaniensis, the basis for a comparative approach to unravel pathogenicity factors of the human pathogenic amoeba N. fowleri.</title>
        <authorList>
            <person name="Liechti N."/>
            <person name="Schurch N."/>
            <person name="Bruggmann R."/>
            <person name="Wittwer M."/>
        </authorList>
    </citation>
    <scope>NUCLEOTIDE SEQUENCE [LARGE SCALE GENOMIC DNA]</scope>
    <source>
        <strain evidence="2 3">ATCC 30569</strain>
    </source>
</reference>
<protein>
    <submittedName>
        <fullName evidence="2">Uncharacterized protein</fullName>
    </submittedName>
</protein>
<evidence type="ECO:0000313" key="3">
    <source>
        <dbReference type="Proteomes" id="UP000816034"/>
    </source>
</evidence>
<dbReference type="GeneID" id="68094000"/>
<feature type="compositionally biased region" description="Acidic residues" evidence="1">
    <location>
        <begin position="77"/>
        <end position="87"/>
    </location>
</feature>
<evidence type="ECO:0000256" key="1">
    <source>
        <dbReference type="SAM" id="MobiDB-lite"/>
    </source>
</evidence>
<dbReference type="AlphaFoldDB" id="A0AA88GUE1"/>
<accession>A0AA88GUE1</accession>
<feature type="region of interest" description="Disordered" evidence="1">
    <location>
        <begin position="32"/>
        <end position="108"/>
    </location>
</feature>
<feature type="compositionally biased region" description="Low complexity" evidence="1">
    <location>
        <begin position="88"/>
        <end position="98"/>
    </location>
</feature>
<evidence type="ECO:0000313" key="2">
    <source>
        <dbReference type="EMBL" id="KAG2387212.1"/>
    </source>
</evidence>